<dbReference type="Proteomes" id="UP000064844">
    <property type="component" value="Chromosome"/>
</dbReference>
<evidence type="ECO:0000256" key="3">
    <source>
        <dbReference type="PROSITE-ProRule" id="PRU00169"/>
    </source>
</evidence>
<evidence type="ECO:0000313" key="7">
    <source>
        <dbReference type="Proteomes" id="UP000064844"/>
    </source>
</evidence>
<organism evidence="6 7">
    <name type="scientific">Intestinimonas butyriciproducens</name>
    <dbReference type="NCBI Taxonomy" id="1297617"/>
    <lineage>
        <taxon>Bacteria</taxon>
        <taxon>Bacillati</taxon>
        <taxon>Bacillota</taxon>
        <taxon>Clostridia</taxon>
        <taxon>Eubacteriales</taxon>
        <taxon>Intestinimonas</taxon>
    </lineage>
</organism>
<dbReference type="STRING" id="1297617.IB211_02358c"/>
<dbReference type="PANTHER" id="PTHR43228">
    <property type="entry name" value="TWO-COMPONENT RESPONSE REGULATOR"/>
    <property type="match status" value="1"/>
</dbReference>
<evidence type="ECO:0000313" key="6">
    <source>
        <dbReference type="EMBL" id="ALP94749.1"/>
    </source>
</evidence>
<dbReference type="PROSITE" id="PS50110">
    <property type="entry name" value="RESPONSE_REGULATORY"/>
    <property type="match status" value="1"/>
</dbReference>
<evidence type="ECO:0000259" key="4">
    <source>
        <dbReference type="PROSITE" id="PS50110"/>
    </source>
</evidence>
<dbReference type="Pfam" id="PF00072">
    <property type="entry name" value="Response_reg"/>
    <property type="match status" value="1"/>
</dbReference>
<dbReference type="PIRSF" id="PIRSF036382">
    <property type="entry name" value="RR_antiterm"/>
    <property type="match status" value="1"/>
</dbReference>
<evidence type="ECO:0000256" key="2">
    <source>
        <dbReference type="ARBA" id="ARBA00024867"/>
    </source>
</evidence>
<dbReference type="InterPro" id="IPR001789">
    <property type="entry name" value="Sig_transdc_resp-reg_receiver"/>
</dbReference>
<feature type="domain" description="ANTAR" evidence="5">
    <location>
        <begin position="132"/>
        <end position="193"/>
    </location>
</feature>
<sequence length="200" mass="22500">MDMADQERENTVLLVDDDRPIREGLRRFFDGTSYRVAGEAADGMAAVALCRKLRPDLVLLDVKMPLLNGIDAARLIREERSARCIVMLTSFDDQSCVEQALAAGAAGYLTKPLRAEDILPTLELCLSHTKEYYLLEKNCGSLKRRLASREIVDLAKLTVMEERGLTEEEAYVLIRELSRRKNLSMEQVARSILEKGEAPL</sequence>
<evidence type="ECO:0000256" key="1">
    <source>
        <dbReference type="ARBA" id="ARBA00018672"/>
    </source>
</evidence>
<dbReference type="InterPro" id="IPR005561">
    <property type="entry name" value="ANTAR"/>
</dbReference>
<proteinExistence type="predicted"/>
<dbReference type="InterPro" id="IPR036388">
    <property type="entry name" value="WH-like_DNA-bd_sf"/>
</dbReference>
<dbReference type="Gene3D" id="3.40.50.2300">
    <property type="match status" value="1"/>
</dbReference>
<keyword evidence="7" id="KW-1185">Reference proteome</keyword>
<accession>A0A0S2W5X2</accession>
<dbReference type="eggNOG" id="COG3707">
    <property type="taxonomic scope" value="Bacteria"/>
</dbReference>
<name>A0A0S2W5X2_9FIRM</name>
<dbReference type="AlphaFoldDB" id="A0A0S2W5X2"/>
<dbReference type="Pfam" id="PF03861">
    <property type="entry name" value="ANTAR"/>
    <property type="match status" value="1"/>
</dbReference>
<dbReference type="GO" id="GO:0003723">
    <property type="term" value="F:RNA binding"/>
    <property type="evidence" value="ECO:0007669"/>
    <property type="project" value="InterPro"/>
</dbReference>
<dbReference type="SMART" id="SM00448">
    <property type="entry name" value="REC"/>
    <property type="match status" value="1"/>
</dbReference>
<feature type="modified residue" description="4-aspartylphosphate" evidence="3">
    <location>
        <position position="61"/>
    </location>
</feature>
<dbReference type="EMBL" id="CP011307">
    <property type="protein sequence ID" value="ALP94749.1"/>
    <property type="molecule type" value="Genomic_DNA"/>
</dbReference>
<dbReference type="Gene3D" id="1.10.10.10">
    <property type="entry name" value="Winged helix-like DNA-binding domain superfamily/Winged helix DNA-binding domain"/>
    <property type="match status" value="1"/>
</dbReference>
<dbReference type="GO" id="GO:0000160">
    <property type="term" value="P:phosphorelay signal transduction system"/>
    <property type="evidence" value="ECO:0007669"/>
    <property type="project" value="InterPro"/>
</dbReference>
<keyword evidence="3" id="KW-0597">Phosphoprotein</keyword>
<evidence type="ECO:0000259" key="5">
    <source>
        <dbReference type="PROSITE" id="PS50921"/>
    </source>
</evidence>
<dbReference type="InterPro" id="IPR052048">
    <property type="entry name" value="ST_Response_Regulator"/>
</dbReference>
<dbReference type="SUPFAM" id="SSF52172">
    <property type="entry name" value="CheY-like"/>
    <property type="match status" value="1"/>
</dbReference>
<dbReference type="SMART" id="SM01012">
    <property type="entry name" value="ANTAR"/>
    <property type="match status" value="1"/>
</dbReference>
<dbReference type="KEGG" id="ibu:IB211_02358c"/>
<reference evidence="6 7" key="1">
    <citation type="journal article" date="2015" name="Nat. Commun.">
        <title>Production of butyrate from lysine and the Amadori product fructoselysine by a human gut commensal.</title>
        <authorList>
            <person name="Bui T.P."/>
            <person name="Ritari J."/>
            <person name="Boeren S."/>
            <person name="de Waard P."/>
            <person name="Plugge C.M."/>
            <person name="de Vos W.M."/>
        </authorList>
    </citation>
    <scope>NUCLEOTIDE SEQUENCE [LARGE SCALE GENOMIC DNA]</scope>
    <source>
        <strain evidence="6 7">AF211</strain>
    </source>
</reference>
<gene>
    <name evidence="6" type="ORF">IB211_02358c</name>
</gene>
<feature type="domain" description="Response regulatory" evidence="4">
    <location>
        <begin position="11"/>
        <end position="126"/>
    </location>
</feature>
<comment type="function">
    <text evidence="2">May play the central regulatory role in sporulation. It may be an element of the effector pathway responsible for the activation of sporulation genes in response to nutritional stress. Spo0A may act in concert with spo0H (a sigma factor) to control the expression of some genes that are critical to the sporulation process.</text>
</comment>
<dbReference type="PROSITE" id="PS50921">
    <property type="entry name" value="ANTAR"/>
    <property type="match status" value="1"/>
</dbReference>
<dbReference type="InterPro" id="IPR011006">
    <property type="entry name" value="CheY-like_superfamily"/>
</dbReference>
<reference evidence="7" key="2">
    <citation type="submission" date="2015-04" db="EMBL/GenBank/DDBJ databases">
        <title>A butyrogenic pathway from the amino acid lysine in a human gut commensal.</title>
        <authorList>
            <person name="de Vos W.M."/>
            <person name="Bui N.T.P."/>
            <person name="Plugge C.M."/>
            <person name="Ritari J."/>
        </authorList>
    </citation>
    <scope>NUCLEOTIDE SEQUENCE [LARGE SCALE GENOMIC DNA]</scope>
    <source>
        <strain evidence="7">AF211</strain>
    </source>
</reference>
<protein>
    <recommendedName>
        <fullName evidence="1">Stage 0 sporulation protein A homolog</fullName>
    </recommendedName>
</protein>
<dbReference type="InterPro" id="IPR008327">
    <property type="entry name" value="Sig_transdc_resp-reg_antiterm"/>
</dbReference>
<dbReference type="PANTHER" id="PTHR43228:SF1">
    <property type="entry name" value="TWO-COMPONENT RESPONSE REGULATOR ARR22"/>
    <property type="match status" value="1"/>
</dbReference>